<protein>
    <submittedName>
        <fullName evidence="2">Uncharacterized conserved protein</fullName>
    </submittedName>
</protein>
<dbReference type="EMBL" id="BAFN01000001">
    <property type="protein sequence ID" value="GAN32561.1"/>
    <property type="molecule type" value="Genomic_DNA"/>
</dbReference>
<dbReference type="InterPro" id="IPR035069">
    <property type="entry name" value="TTHA1013/TTHA0281-like"/>
</dbReference>
<accession>A0ABQ0JUX5</accession>
<name>A0ABQ0JUX5_9BACT</name>
<organism evidence="2 3">
    <name type="scientific">Candidatus Brocadia sinica JPN1</name>
    <dbReference type="NCBI Taxonomy" id="1197129"/>
    <lineage>
        <taxon>Bacteria</taxon>
        <taxon>Pseudomonadati</taxon>
        <taxon>Planctomycetota</taxon>
        <taxon>Candidatus Brocadiia</taxon>
        <taxon>Candidatus Brocadiales</taxon>
        <taxon>Candidatus Brocadiaceae</taxon>
        <taxon>Candidatus Brocadia</taxon>
    </lineage>
</organism>
<evidence type="ECO:0000259" key="1">
    <source>
        <dbReference type="Pfam" id="PF15919"/>
    </source>
</evidence>
<gene>
    <name evidence="2" type="ORF">BROSI_A1076</name>
</gene>
<dbReference type="InterPro" id="IPR031807">
    <property type="entry name" value="HicB-like"/>
</dbReference>
<dbReference type="Pfam" id="PF15919">
    <property type="entry name" value="HicB_lk_antitox"/>
    <property type="match status" value="1"/>
</dbReference>
<evidence type="ECO:0000313" key="3">
    <source>
        <dbReference type="Proteomes" id="UP000032309"/>
    </source>
</evidence>
<keyword evidence="3" id="KW-1185">Reference proteome</keyword>
<sequence>MMKTLVLKVTLTEEADGRWSASIPVLPGCSSWGYTKQEALENIKDAAEIYMKIC</sequence>
<reference evidence="3" key="1">
    <citation type="journal article" date="2015" name="Genome Announc.">
        <title>Draft Genome Sequence of an Anaerobic Ammonium-Oxidizing Bacterium, "Candidatus Brocadia sinica".</title>
        <authorList>
            <person name="Oshiki M."/>
            <person name="Shinyako-Hata K."/>
            <person name="Satoh H."/>
            <person name="Okabe S."/>
        </authorList>
    </citation>
    <scope>NUCLEOTIDE SEQUENCE [LARGE SCALE GENOMIC DNA]</scope>
    <source>
        <strain evidence="3">JPN1</strain>
    </source>
</reference>
<dbReference type="SUPFAM" id="SSF143100">
    <property type="entry name" value="TTHA1013/TTHA0281-like"/>
    <property type="match status" value="1"/>
</dbReference>
<dbReference type="Proteomes" id="UP000032309">
    <property type="component" value="Unassembled WGS sequence"/>
</dbReference>
<feature type="domain" description="HicB-like antitoxin of toxin-antitoxin system" evidence="1">
    <location>
        <begin position="10"/>
        <end position="52"/>
    </location>
</feature>
<proteinExistence type="predicted"/>
<comment type="caution">
    <text evidence="2">The sequence shown here is derived from an EMBL/GenBank/DDBJ whole genome shotgun (WGS) entry which is preliminary data.</text>
</comment>
<evidence type="ECO:0000313" key="2">
    <source>
        <dbReference type="EMBL" id="GAN32561.1"/>
    </source>
</evidence>
<dbReference type="RefSeq" id="WP_157842396.1">
    <property type="nucleotide sequence ID" value="NZ_BAFN01000001.1"/>
</dbReference>
<dbReference type="Gene3D" id="3.30.160.250">
    <property type="match status" value="1"/>
</dbReference>